<dbReference type="EMBL" id="JBIAQY010000001">
    <property type="protein sequence ID" value="MFF3566907.1"/>
    <property type="molecule type" value="Genomic_DNA"/>
</dbReference>
<comment type="caution">
    <text evidence="1">The sequence shown here is derived from an EMBL/GenBank/DDBJ whole genome shotgun (WGS) entry which is preliminary data.</text>
</comment>
<dbReference type="Proteomes" id="UP001601992">
    <property type="component" value="Unassembled WGS sequence"/>
</dbReference>
<gene>
    <name evidence="1" type="ORF">ACFYXQ_03900</name>
</gene>
<evidence type="ECO:0000313" key="1">
    <source>
        <dbReference type="EMBL" id="MFF3566907.1"/>
    </source>
</evidence>
<keyword evidence="2" id="KW-1185">Reference proteome</keyword>
<protein>
    <submittedName>
        <fullName evidence="1">Uncharacterized protein</fullName>
    </submittedName>
</protein>
<name>A0ABW6RSC0_9NOCA</name>
<dbReference type="RefSeq" id="WP_387402576.1">
    <property type="nucleotide sequence ID" value="NZ_JBIAQY010000001.1"/>
</dbReference>
<proteinExistence type="predicted"/>
<accession>A0ABW6RSC0</accession>
<reference evidence="1 2" key="1">
    <citation type="submission" date="2024-10" db="EMBL/GenBank/DDBJ databases">
        <title>The Natural Products Discovery Center: Release of the First 8490 Sequenced Strains for Exploring Actinobacteria Biosynthetic Diversity.</title>
        <authorList>
            <person name="Kalkreuter E."/>
            <person name="Kautsar S.A."/>
            <person name="Yang D."/>
            <person name="Bader C.D."/>
            <person name="Teijaro C.N."/>
            <person name="Fluegel L."/>
            <person name="Davis C.M."/>
            <person name="Simpson J.R."/>
            <person name="Lauterbach L."/>
            <person name="Steele A.D."/>
            <person name="Gui C."/>
            <person name="Meng S."/>
            <person name="Li G."/>
            <person name="Viehrig K."/>
            <person name="Ye F."/>
            <person name="Su P."/>
            <person name="Kiefer A.F."/>
            <person name="Nichols A."/>
            <person name="Cepeda A.J."/>
            <person name="Yan W."/>
            <person name="Fan B."/>
            <person name="Jiang Y."/>
            <person name="Adhikari A."/>
            <person name="Zheng C.-J."/>
            <person name="Schuster L."/>
            <person name="Cowan T.M."/>
            <person name="Smanski M.J."/>
            <person name="Chevrette M.G."/>
            <person name="De Carvalho L.P.S."/>
            <person name="Shen B."/>
        </authorList>
    </citation>
    <scope>NUCLEOTIDE SEQUENCE [LARGE SCALE GENOMIC DNA]</scope>
    <source>
        <strain evidence="1 2">NPDC002593</strain>
    </source>
</reference>
<evidence type="ECO:0000313" key="2">
    <source>
        <dbReference type="Proteomes" id="UP001601992"/>
    </source>
</evidence>
<sequence length="52" mass="5298">MDPYRFELFNTMYVCGGHGIVVVLQVIPSTTGGSVANAAPAAASGAREAGRS</sequence>
<organism evidence="1 2">
    <name type="scientific">Nocardia jiangxiensis</name>
    <dbReference type="NCBI Taxonomy" id="282685"/>
    <lineage>
        <taxon>Bacteria</taxon>
        <taxon>Bacillati</taxon>
        <taxon>Actinomycetota</taxon>
        <taxon>Actinomycetes</taxon>
        <taxon>Mycobacteriales</taxon>
        <taxon>Nocardiaceae</taxon>
        <taxon>Nocardia</taxon>
    </lineage>
</organism>